<dbReference type="InterPro" id="IPR010982">
    <property type="entry name" value="Lambda_DNA-bd_dom_sf"/>
</dbReference>
<feature type="domain" description="Cytoskeleton protein RodZ-like C-terminal" evidence="3">
    <location>
        <begin position="196"/>
        <end position="261"/>
    </location>
</feature>
<dbReference type="PANTHER" id="PTHR34475:SF1">
    <property type="entry name" value="CYTOSKELETON PROTEIN RODZ"/>
    <property type="match status" value="1"/>
</dbReference>
<keyword evidence="2" id="KW-0472">Membrane</keyword>
<name>A0A1T4JMT9_9FIRM</name>
<evidence type="ECO:0000313" key="5">
    <source>
        <dbReference type="Proteomes" id="UP000190625"/>
    </source>
</evidence>
<dbReference type="PANTHER" id="PTHR34475">
    <property type="match status" value="1"/>
</dbReference>
<evidence type="ECO:0000256" key="2">
    <source>
        <dbReference type="SAM" id="Phobius"/>
    </source>
</evidence>
<evidence type="ECO:0000256" key="1">
    <source>
        <dbReference type="SAM" id="Coils"/>
    </source>
</evidence>
<dbReference type="Gene3D" id="1.10.260.40">
    <property type="entry name" value="lambda repressor-like DNA-binding domains"/>
    <property type="match status" value="1"/>
</dbReference>
<dbReference type="InterPro" id="IPR050400">
    <property type="entry name" value="Bact_Cytoskel_RodZ"/>
</dbReference>
<keyword evidence="5" id="KW-1185">Reference proteome</keyword>
<dbReference type="EMBL" id="FUWM01000003">
    <property type="protein sequence ID" value="SJZ31502.1"/>
    <property type="molecule type" value="Genomic_DNA"/>
</dbReference>
<feature type="transmembrane region" description="Helical" evidence="2">
    <location>
        <begin position="108"/>
        <end position="129"/>
    </location>
</feature>
<gene>
    <name evidence="4" type="ORF">SAMN02745118_00236</name>
</gene>
<dbReference type="RefSeq" id="WP_078808761.1">
    <property type="nucleotide sequence ID" value="NZ_FUWM01000003.1"/>
</dbReference>
<dbReference type="STRING" id="142842.SAMN02745118_00236"/>
<evidence type="ECO:0000259" key="3">
    <source>
        <dbReference type="Pfam" id="PF13464"/>
    </source>
</evidence>
<reference evidence="5" key="1">
    <citation type="submission" date="2017-02" db="EMBL/GenBank/DDBJ databases">
        <authorList>
            <person name="Varghese N."/>
            <person name="Submissions S."/>
        </authorList>
    </citation>
    <scope>NUCLEOTIDE SEQUENCE [LARGE SCALE GENOMIC DNA]</scope>
    <source>
        <strain evidence="5">ATCC BAA-73</strain>
    </source>
</reference>
<accession>A0A1T4JMT9</accession>
<dbReference type="Pfam" id="PF13413">
    <property type="entry name" value="HTH_25"/>
    <property type="match status" value="1"/>
</dbReference>
<proteinExistence type="predicted"/>
<keyword evidence="2" id="KW-1133">Transmembrane helix</keyword>
<sequence>MKEIGQKIKEARLAKEIDIEEVQQETKVRSKYLKAIEEGNFNIIPQEVFLKGFLRVYANHVGLDGSQILKDYNHLKALQKKELDKLNEEENQKISLMEKVQNRVKNNWTRVVTATAITVLVLLIVFGLYRSRALVKLAKEVRKINENPVKKEKLVLNEEDVKVKKDKISSAQKETNSNETNQINQSQSLAQKLNVTIEALESSWVKVVIDGKVVCEKILNSGEKKSWHADQRMKVLTANAAGVKVISNGKIFGPFGQQGEVIEKEFKLNSE</sequence>
<feature type="coiled-coil region" evidence="1">
    <location>
        <begin position="69"/>
        <end position="103"/>
    </location>
</feature>
<keyword evidence="2" id="KW-0812">Transmembrane</keyword>
<dbReference type="InterPro" id="IPR025194">
    <property type="entry name" value="RodZ-like_C"/>
</dbReference>
<dbReference type="GO" id="GO:0003677">
    <property type="term" value="F:DNA binding"/>
    <property type="evidence" value="ECO:0007669"/>
    <property type="project" value="InterPro"/>
</dbReference>
<keyword evidence="1" id="KW-0175">Coiled coil</keyword>
<dbReference type="Proteomes" id="UP000190625">
    <property type="component" value="Unassembled WGS sequence"/>
</dbReference>
<dbReference type="OrthoDB" id="9797543at2"/>
<dbReference type="AlphaFoldDB" id="A0A1T4JMT9"/>
<organism evidence="4 5">
    <name type="scientific">Selenihalanaerobacter shriftii</name>
    <dbReference type="NCBI Taxonomy" id="142842"/>
    <lineage>
        <taxon>Bacteria</taxon>
        <taxon>Bacillati</taxon>
        <taxon>Bacillota</taxon>
        <taxon>Clostridia</taxon>
        <taxon>Halanaerobiales</taxon>
        <taxon>Halobacteroidaceae</taxon>
        <taxon>Selenihalanaerobacter</taxon>
    </lineage>
</organism>
<evidence type="ECO:0000313" key="4">
    <source>
        <dbReference type="EMBL" id="SJZ31502.1"/>
    </source>
</evidence>
<dbReference type="Pfam" id="PF13464">
    <property type="entry name" value="RodZ_C"/>
    <property type="match status" value="1"/>
</dbReference>
<protein>
    <submittedName>
        <fullName evidence="4">Protein RodZ, contains Xre-like HTH and DUF4115 domains</fullName>
    </submittedName>
</protein>